<reference evidence="1" key="1">
    <citation type="submission" date="2019-05" db="EMBL/GenBank/DDBJ databases">
        <authorList>
            <person name="Naeem R."/>
            <person name="Antony C."/>
            <person name="Guan Q."/>
        </authorList>
    </citation>
    <scope>NUCLEOTIDE SEQUENCE</scope>
    <source>
        <strain evidence="1">2</strain>
    </source>
</reference>
<evidence type="ECO:0008006" key="2">
    <source>
        <dbReference type="Google" id="ProtNLM"/>
    </source>
</evidence>
<accession>A0A653ED83</accession>
<organism evidence="1">
    <name type="scientific">Mycobacterium riyadhense</name>
    <dbReference type="NCBI Taxonomy" id="486698"/>
    <lineage>
        <taxon>Bacteria</taxon>
        <taxon>Bacillati</taxon>
        <taxon>Actinomycetota</taxon>
        <taxon>Actinomycetes</taxon>
        <taxon>Mycobacteriales</taxon>
        <taxon>Mycobacteriaceae</taxon>
        <taxon>Mycobacterium</taxon>
    </lineage>
</organism>
<proteinExistence type="predicted"/>
<sequence length="349" mass="38163">MPLWPNGSTVWNALESAPPGARLCLTVDGVSERSTTAVREVVANAANIDDLCNKSNESLTLYAMGVNQWHPALVQELCSAYGEAIWDQGLTDGTSRCDIFAGKYSSTPGGIHREPCWNRHLVVQGQKRFYFWDHDDVEASGAYDSVETYPTKNGDEQYLAKTSILDIGSSAMKILTTPGHYVQWPNWVWHVAETPSASLAVNIASYGSSSTGTIRSLPIHRSNDGEVSAEWVAQYREFNPELRTSDLMVLVAAVSSNGLICPRLRISGDIQEVRSCSAVCRIMRAPSVWVRHGDGIIVGLGGQATFISANGEEGARWLGSGTFDPFLPKARGDFELVEWLYSIGSIMLK</sequence>
<evidence type="ECO:0000313" key="1">
    <source>
        <dbReference type="EMBL" id="VTO95493.1"/>
    </source>
</evidence>
<dbReference type="EMBL" id="LR589067">
    <property type="protein sequence ID" value="VTO95493.1"/>
    <property type="molecule type" value="Genomic_DNA"/>
</dbReference>
<name>A0A653ED83_9MYCO</name>
<dbReference type="Gene3D" id="2.60.120.650">
    <property type="entry name" value="Cupin"/>
    <property type="match status" value="1"/>
</dbReference>
<dbReference type="SUPFAM" id="SSF51197">
    <property type="entry name" value="Clavaminate synthase-like"/>
    <property type="match status" value="1"/>
</dbReference>
<protein>
    <recommendedName>
        <fullName evidence="2">JmjC domain-containing protein</fullName>
    </recommendedName>
</protein>
<gene>
    <name evidence="1" type="ORF">BIN_B_00972</name>
</gene>
<dbReference type="AlphaFoldDB" id="A0A653ED83"/>